<comment type="caution">
    <text evidence="1">The sequence shown here is derived from an EMBL/GenBank/DDBJ whole genome shotgun (WGS) entry which is preliminary data.</text>
</comment>
<dbReference type="InterPro" id="IPR012337">
    <property type="entry name" value="RNaseH-like_sf"/>
</dbReference>
<organism evidence="1 2">
    <name type="scientific">Phytophthora megakarya</name>
    <dbReference type="NCBI Taxonomy" id="4795"/>
    <lineage>
        <taxon>Eukaryota</taxon>
        <taxon>Sar</taxon>
        <taxon>Stramenopiles</taxon>
        <taxon>Oomycota</taxon>
        <taxon>Peronosporomycetes</taxon>
        <taxon>Peronosporales</taxon>
        <taxon>Peronosporaceae</taxon>
        <taxon>Phytophthora</taxon>
    </lineage>
</organism>
<dbReference type="GO" id="GO:0003676">
    <property type="term" value="F:nucleic acid binding"/>
    <property type="evidence" value="ECO:0007669"/>
    <property type="project" value="InterPro"/>
</dbReference>
<feature type="non-terminal residue" evidence="1">
    <location>
        <position position="1"/>
    </location>
</feature>
<name>A0A225W6G5_9STRA</name>
<keyword evidence="2" id="KW-1185">Reference proteome</keyword>
<dbReference type="SUPFAM" id="SSF53098">
    <property type="entry name" value="Ribonuclease H-like"/>
    <property type="match status" value="1"/>
</dbReference>
<dbReference type="AlphaFoldDB" id="A0A225W6G5"/>
<reference evidence="2" key="1">
    <citation type="submission" date="2017-03" db="EMBL/GenBank/DDBJ databases">
        <title>Phytopthora megakarya and P. palmivora, two closely related causual agents of cacao black pod achieved similar genome size and gene model numbers by different mechanisms.</title>
        <authorList>
            <person name="Ali S."/>
            <person name="Shao J."/>
            <person name="Larry D.J."/>
            <person name="Kronmiller B."/>
            <person name="Shen D."/>
            <person name="Strem M.D."/>
            <person name="Melnick R.L."/>
            <person name="Guiltinan M.J."/>
            <person name="Tyler B.M."/>
            <person name="Meinhardt L.W."/>
            <person name="Bailey B.A."/>
        </authorList>
    </citation>
    <scope>NUCLEOTIDE SEQUENCE [LARGE SCALE GENOMIC DNA]</scope>
    <source>
        <strain evidence="2">zdho120</strain>
    </source>
</reference>
<evidence type="ECO:0000313" key="2">
    <source>
        <dbReference type="Proteomes" id="UP000198211"/>
    </source>
</evidence>
<dbReference type="Proteomes" id="UP000198211">
    <property type="component" value="Unassembled WGS sequence"/>
</dbReference>
<gene>
    <name evidence="1" type="ORF">PHMEG_00013992</name>
</gene>
<proteinExistence type="predicted"/>
<dbReference type="InterPro" id="IPR036397">
    <property type="entry name" value="RNaseH_sf"/>
</dbReference>
<sequence length="102" mass="11764">TSTEAAFMLDRYWLNRFPRPVRCIYDAGSEFKKEIFELLDSYEIEHAPTTMRSPQLNACAIAVQDTGTLTFGKGRYIEKVNLRRVRPCKSQRGGDCEDARKQ</sequence>
<dbReference type="EMBL" id="NBNE01001751">
    <property type="protein sequence ID" value="OWZ12788.1"/>
    <property type="molecule type" value="Genomic_DNA"/>
</dbReference>
<evidence type="ECO:0000313" key="1">
    <source>
        <dbReference type="EMBL" id="OWZ12788.1"/>
    </source>
</evidence>
<accession>A0A225W6G5</accession>
<protein>
    <submittedName>
        <fullName evidence="1">Pol Polyprotein</fullName>
    </submittedName>
</protein>
<dbReference type="Gene3D" id="3.30.420.10">
    <property type="entry name" value="Ribonuclease H-like superfamily/Ribonuclease H"/>
    <property type="match status" value="1"/>
</dbReference>